<feature type="compositionally biased region" description="Polar residues" evidence="1">
    <location>
        <begin position="704"/>
        <end position="717"/>
    </location>
</feature>
<accession>A0A0N7LAS3</accession>
<feature type="compositionally biased region" description="Acidic residues" evidence="1">
    <location>
        <begin position="160"/>
        <end position="171"/>
    </location>
</feature>
<protein>
    <recommendedName>
        <fullName evidence="5">Membrane anchor Opy2 N-terminal domain-containing protein</fullName>
    </recommendedName>
</protein>
<feature type="compositionally biased region" description="Low complexity" evidence="1">
    <location>
        <begin position="389"/>
        <end position="398"/>
    </location>
</feature>
<evidence type="ECO:0000256" key="1">
    <source>
        <dbReference type="SAM" id="MobiDB-lite"/>
    </source>
</evidence>
<reference evidence="3 4" key="1">
    <citation type="submission" date="2014-09" db="EMBL/GenBank/DDBJ databases">
        <authorList>
            <person name="Magalhaes I.L.F."/>
            <person name="Oliveira U."/>
            <person name="Santos F.R."/>
            <person name="Vidigal T.H.D.A."/>
            <person name="Brescovit A.D."/>
            <person name="Santos A.J."/>
        </authorList>
    </citation>
    <scope>NUCLEOTIDE SEQUENCE [LARGE SCALE GENOMIC DNA]</scope>
</reference>
<dbReference type="AlphaFoldDB" id="A0A0N7LAS3"/>
<name>A0A0N7LAS3_9BASI</name>
<feature type="region of interest" description="Disordered" evidence="1">
    <location>
        <begin position="125"/>
        <end position="177"/>
    </location>
</feature>
<proteinExistence type="predicted"/>
<feature type="compositionally biased region" description="Basic and acidic residues" evidence="1">
    <location>
        <begin position="549"/>
        <end position="561"/>
    </location>
</feature>
<feature type="compositionally biased region" description="Acidic residues" evidence="1">
    <location>
        <begin position="904"/>
        <end position="920"/>
    </location>
</feature>
<evidence type="ECO:0000313" key="3">
    <source>
        <dbReference type="EMBL" id="CEH17386.1"/>
    </source>
</evidence>
<feature type="region of interest" description="Disordered" evidence="1">
    <location>
        <begin position="937"/>
        <end position="975"/>
    </location>
</feature>
<feature type="region of interest" description="Disordered" evidence="1">
    <location>
        <begin position="278"/>
        <end position="481"/>
    </location>
</feature>
<feature type="compositionally biased region" description="Polar residues" evidence="1">
    <location>
        <begin position="639"/>
        <end position="657"/>
    </location>
</feature>
<feature type="compositionally biased region" description="Low complexity" evidence="1">
    <location>
        <begin position="803"/>
        <end position="824"/>
    </location>
</feature>
<evidence type="ECO:0000256" key="2">
    <source>
        <dbReference type="SAM" id="Phobius"/>
    </source>
</evidence>
<feature type="compositionally biased region" description="Basic and acidic residues" evidence="1">
    <location>
        <begin position="758"/>
        <end position="778"/>
    </location>
</feature>
<feature type="compositionally biased region" description="Polar residues" evidence="1">
    <location>
        <begin position="367"/>
        <end position="378"/>
    </location>
</feature>
<keyword evidence="2" id="KW-0472">Membrane</keyword>
<feature type="compositionally biased region" description="Basic and acidic residues" evidence="1">
    <location>
        <begin position="465"/>
        <end position="481"/>
    </location>
</feature>
<feature type="compositionally biased region" description="Polar residues" evidence="1">
    <location>
        <begin position="885"/>
        <end position="895"/>
    </location>
</feature>
<evidence type="ECO:0008006" key="5">
    <source>
        <dbReference type="Google" id="ProtNLM"/>
    </source>
</evidence>
<keyword evidence="2" id="KW-1133">Transmembrane helix</keyword>
<feature type="compositionally biased region" description="Low complexity" evidence="1">
    <location>
        <begin position="427"/>
        <end position="437"/>
    </location>
</feature>
<keyword evidence="4" id="KW-1185">Reference proteome</keyword>
<organism evidence="3 4">
    <name type="scientific">Ceraceosorus bombacis</name>
    <dbReference type="NCBI Taxonomy" id="401625"/>
    <lineage>
        <taxon>Eukaryota</taxon>
        <taxon>Fungi</taxon>
        <taxon>Dikarya</taxon>
        <taxon>Basidiomycota</taxon>
        <taxon>Ustilaginomycotina</taxon>
        <taxon>Exobasidiomycetes</taxon>
        <taxon>Ceraceosorales</taxon>
        <taxon>Ceraceosoraceae</taxon>
        <taxon>Ceraceosorus</taxon>
    </lineage>
</organism>
<dbReference type="OrthoDB" id="3366644at2759"/>
<feature type="compositionally biased region" description="Low complexity" evidence="1">
    <location>
        <begin position="138"/>
        <end position="148"/>
    </location>
</feature>
<feature type="compositionally biased region" description="Polar residues" evidence="1">
    <location>
        <begin position="946"/>
        <end position="959"/>
    </location>
</feature>
<evidence type="ECO:0000313" key="4">
    <source>
        <dbReference type="Proteomes" id="UP000054845"/>
    </source>
</evidence>
<feature type="region of interest" description="Disordered" evidence="1">
    <location>
        <begin position="876"/>
        <end position="920"/>
    </location>
</feature>
<feature type="compositionally biased region" description="Polar residues" evidence="1">
    <location>
        <begin position="281"/>
        <end position="307"/>
    </location>
</feature>
<dbReference type="EMBL" id="CCYA01000254">
    <property type="protein sequence ID" value="CEH17386.1"/>
    <property type="molecule type" value="Genomic_DNA"/>
</dbReference>
<sequence>MVQAPTMSRRRGTPTLDLPPTLAKRACASCPTDIKCPVCPKGQTCQQIFRSAKDCSSCPSNVCVADPNYQAPESGSKAGPIGGAVGGVIGALALAAVLFWFWLARKRKARAEAARARMDAKVRAAEAEKFRPGGNKRGSASSAGATSSEHLSSRLHGTEEGEDEDEEDVEYTELRSDGLTTYRKPATSSGAEEILVDDTLDVMGYNGVKRRSTGAATHLSRITEGAEEEEEMARPSRALSSRNGFGGANSRHRSLGSTSSINLDPYAGIVQRGSGGRNLLQAGSTSSAAANPFSDSASVTSDGSGSTKIIPIMFSGQKQQRQSMSPASAAHRNMSGPAPLKAPEPAHRAPGAPLIDLKSGSAPKRGSSVSSPQTTSPGGSVVLRGSYFASGAQSASPSAGPPRPTRDSELNLRLPDGSEPGMRKSSRTSAGTAASSALMHSAQGEHFTTLMSPAAPSTAHSQQFDFRRTDPAEHDNFPEELQKSAVYARKYADRHLSTATSNTASSSGTSGLDYVLSTPKIMTPASAAAPKRVVVGQGKAQLVRSLSQRRREAKEAGERTDASPTATPGSEASDPFADTRASATAESVERIHPDGAVGATQGERSDSRLSYGTFGGNARAKRSIGPQSSTDIEDDLSHGDSSTRAPSAASAFTSDDGTSGWRRYEAPPLPTSGPSHTAYASGAPTTGSQWTQSSAPGGGFESAAPTTGTQWTQSSPDGSAPPTMDDIRPVSTMSFGLPFVDSASRGVREPQGNSPRDAAGDPEDRKSYWTFDGNRDSRAMSSTSGRPDSTISAAPSGTGGMLAKRATAASAASRPASSATTALRQSTASSIGGLSVFDGIPFVHSNSAGEEEVREQPALPEDFAGNIARAQAADVGSRDELEVANSRSVSRTASARNGVRNVDEIEEEEEQDDEEDEDSLEAAVIMDRSPMLAAKKVYAGKPELRSASSKTSLRSQSSAKSKDGASLSAPAQPKIVNMGANTDFESLRLQHELAQYPFATYSPPGKDG</sequence>
<keyword evidence="2" id="KW-0812">Transmembrane</keyword>
<dbReference type="Proteomes" id="UP000054845">
    <property type="component" value="Unassembled WGS sequence"/>
</dbReference>
<feature type="region of interest" description="Disordered" evidence="1">
    <location>
        <begin position="525"/>
        <end position="824"/>
    </location>
</feature>
<feature type="compositionally biased region" description="Polar residues" evidence="1">
    <location>
        <begin position="683"/>
        <end position="695"/>
    </location>
</feature>
<feature type="compositionally biased region" description="Polar residues" evidence="1">
    <location>
        <begin position="316"/>
        <end position="326"/>
    </location>
</feature>
<feature type="transmembrane region" description="Helical" evidence="2">
    <location>
        <begin position="81"/>
        <end position="103"/>
    </location>
</feature>
<feature type="compositionally biased region" description="Polar residues" evidence="1">
    <location>
        <begin position="779"/>
        <end position="795"/>
    </location>
</feature>
<feature type="region of interest" description="Disordered" evidence="1">
    <location>
        <begin position="222"/>
        <end position="261"/>
    </location>
</feature>
<dbReference type="STRING" id="401625.A0A0N7LAS3"/>